<accession>A0ABW5V6C0</accession>
<comment type="caution">
    <text evidence="3">The sequence shown here is derived from an EMBL/GenBank/DDBJ whole genome shotgun (WGS) entry which is preliminary data.</text>
</comment>
<evidence type="ECO:0000256" key="2">
    <source>
        <dbReference type="SAM" id="Phobius"/>
    </source>
</evidence>
<dbReference type="RefSeq" id="WP_382392986.1">
    <property type="nucleotide sequence ID" value="NZ_JBHUNA010000018.1"/>
</dbReference>
<feature type="compositionally biased region" description="Basic residues" evidence="1">
    <location>
        <begin position="214"/>
        <end position="224"/>
    </location>
</feature>
<feature type="transmembrane region" description="Helical" evidence="2">
    <location>
        <begin position="242"/>
        <end position="268"/>
    </location>
</feature>
<keyword evidence="3" id="KW-0240">DNA-directed RNA polymerase</keyword>
<organism evidence="3 4">
    <name type="scientific">Lentibacillus juripiscarius</name>
    <dbReference type="NCBI Taxonomy" id="257446"/>
    <lineage>
        <taxon>Bacteria</taxon>
        <taxon>Bacillati</taxon>
        <taxon>Bacillota</taxon>
        <taxon>Bacilli</taxon>
        <taxon>Bacillales</taxon>
        <taxon>Bacillaceae</taxon>
        <taxon>Lentibacillus</taxon>
    </lineage>
</organism>
<keyword evidence="3" id="KW-0804">Transcription</keyword>
<keyword evidence="2" id="KW-0472">Membrane</keyword>
<dbReference type="EMBL" id="JBHUNA010000018">
    <property type="protein sequence ID" value="MFD2760971.1"/>
    <property type="molecule type" value="Genomic_DNA"/>
</dbReference>
<dbReference type="Proteomes" id="UP001597502">
    <property type="component" value="Unassembled WGS sequence"/>
</dbReference>
<gene>
    <name evidence="3" type="ORF">ACFSUO_08320</name>
</gene>
<feature type="region of interest" description="Disordered" evidence="1">
    <location>
        <begin position="1"/>
        <end position="234"/>
    </location>
</feature>
<dbReference type="InterPro" id="IPR024596">
    <property type="entry name" value="RNApol_su_b/EpuA"/>
</dbReference>
<keyword evidence="4" id="KW-1185">Reference proteome</keyword>
<evidence type="ECO:0000313" key="4">
    <source>
        <dbReference type="Proteomes" id="UP001597502"/>
    </source>
</evidence>
<protein>
    <submittedName>
        <fullName evidence="3">DNA-directed RNA polymerase subunit beta</fullName>
    </submittedName>
</protein>
<feature type="compositionally biased region" description="Basic and acidic residues" evidence="1">
    <location>
        <begin position="158"/>
        <end position="174"/>
    </location>
</feature>
<dbReference type="GO" id="GO:0000428">
    <property type="term" value="C:DNA-directed RNA polymerase complex"/>
    <property type="evidence" value="ECO:0007669"/>
    <property type="project" value="UniProtKB-KW"/>
</dbReference>
<proteinExistence type="predicted"/>
<keyword evidence="2" id="KW-0812">Transmembrane</keyword>
<dbReference type="Pfam" id="PF11772">
    <property type="entry name" value="EpuA"/>
    <property type="match status" value="1"/>
</dbReference>
<keyword evidence="2" id="KW-1133">Transmembrane helix</keyword>
<feature type="compositionally biased region" description="Basic and acidic residues" evidence="1">
    <location>
        <begin position="1"/>
        <end position="29"/>
    </location>
</feature>
<name>A0ABW5V6C0_9BACI</name>
<evidence type="ECO:0000256" key="1">
    <source>
        <dbReference type="SAM" id="MobiDB-lite"/>
    </source>
</evidence>
<feature type="compositionally biased region" description="Basic and acidic residues" evidence="1">
    <location>
        <begin position="195"/>
        <end position="213"/>
    </location>
</feature>
<feature type="compositionally biased region" description="Low complexity" evidence="1">
    <location>
        <begin position="134"/>
        <end position="143"/>
    </location>
</feature>
<evidence type="ECO:0000313" key="3">
    <source>
        <dbReference type="EMBL" id="MFD2760971.1"/>
    </source>
</evidence>
<sequence>MPTDQREQAEEQRHTNGGEQPAVKEKETQQDAESAEEASGQRYAETSDGETEEHQHETGPQRAGISDDQAEERLHAATAIEDPQRDEDFDEQAGGNDAGTPNMPDAEVNRAGISDETFGEQDENLWERHEQEVVEVAAGQQEENPTGPEAAATAVQTRTERRKEKGSSKQRQGEQEEAAAEAQTQTKPLEETAPDEQKRKQQQETGDAADKVTRKQQKKEQKKKQKEEKRRNKKPRRRIFPIWLRIIVVLALSAAALASGLMIGYGVVGNGNPTDALEWETWQHIIDIVIKQG</sequence>
<reference evidence="4" key="1">
    <citation type="journal article" date="2019" name="Int. J. Syst. Evol. Microbiol.">
        <title>The Global Catalogue of Microorganisms (GCM) 10K type strain sequencing project: providing services to taxonomists for standard genome sequencing and annotation.</title>
        <authorList>
            <consortium name="The Broad Institute Genomics Platform"/>
            <consortium name="The Broad Institute Genome Sequencing Center for Infectious Disease"/>
            <person name="Wu L."/>
            <person name="Ma J."/>
        </authorList>
    </citation>
    <scope>NUCLEOTIDE SEQUENCE [LARGE SCALE GENOMIC DNA]</scope>
    <source>
        <strain evidence="4">TISTR 1535</strain>
    </source>
</reference>